<evidence type="ECO:0000313" key="2">
    <source>
        <dbReference type="EMBL" id="KIW04742.1"/>
    </source>
</evidence>
<dbReference type="Gene3D" id="3.30.9.10">
    <property type="entry name" value="D-Amino Acid Oxidase, subunit A, domain 2"/>
    <property type="match status" value="1"/>
</dbReference>
<feature type="domain" description="FAD dependent oxidoreductase" evidence="1">
    <location>
        <begin position="49"/>
        <end position="431"/>
    </location>
</feature>
<reference evidence="2 3" key="1">
    <citation type="submission" date="2015-01" db="EMBL/GenBank/DDBJ databases">
        <title>The Genome Sequence of Ochroconis gallopava CBS43764.</title>
        <authorList>
            <consortium name="The Broad Institute Genomics Platform"/>
            <person name="Cuomo C."/>
            <person name="de Hoog S."/>
            <person name="Gorbushina A."/>
            <person name="Stielow B."/>
            <person name="Teixiera M."/>
            <person name="Abouelleil A."/>
            <person name="Chapman S.B."/>
            <person name="Priest M."/>
            <person name="Young S.K."/>
            <person name="Wortman J."/>
            <person name="Nusbaum C."/>
            <person name="Birren B."/>
        </authorList>
    </citation>
    <scope>NUCLEOTIDE SEQUENCE [LARGE SCALE GENOMIC DNA]</scope>
    <source>
        <strain evidence="2 3">CBS 43764</strain>
    </source>
</reference>
<dbReference type="InterPro" id="IPR006076">
    <property type="entry name" value="FAD-dep_OxRdtase"/>
</dbReference>
<dbReference type="InterPro" id="IPR036188">
    <property type="entry name" value="FAD/NAD-bd_sf"/>
</dbReference>
<dbReference type="GO" id="GO:0005737">
    <property type="term" value="C:cytoplasm"/>
    <property type="evidence" value="ECO:0007669"/>
    <property type="project" value="TreeGrafter"/>
</dbReference>
<dbReference type="VEuPathDB" id="FungiDB:PV09_04471"/>
<dbReference type="Proteomes" id="UP000053259">
    <property type="component" value="Unassembled WGS sequence"/>
</dbReference>
<dbReference type="EMBL" id="KN847540">
    <property type="protein sequence ID" value="KIW04742.1"/>
    <property type="molecule type" value="Genomic_DNA"/>
</dbReference>
<protein>
    <recommendedName>
        <fullName evidence="1">FAD dependent oxidoreductase domain-containing protein</fullName>
    </recommendedName>
</protein>
<sequence length="500" mass="54097">MAAFLTPENNSTKPCPLPVPNSSKSFWLSEPDRILIGHRTTPDLPAEADVVVVGCGITGANAARYLTESDKTLRVVVVEAREVCSGATGRNGGHCQPLLFDSPPEVARFELANCAAVRSYVESNRVDCEYRSVAGCRTFWTDIEFAKAMAAVDDLNQNDPETAKLVRVITNPSQLAKCRVRNKCPGATLTQNAASLWPYKLVSHIVRKLVESKAINLQTNTPVESMSQAGDGGWVLSTARGSITTKNVILATNGYTSHLLPEFTSLIVPCRGTMTALLPPPQEPGKEEVLPNSYGMKCYSPDATSGSDDYLVQRPFHGIPNPRGHLMFGGGKNAGKLPVFGAEAADDSIVDPDTVAYLRQSLLGMLNLPGKTDGLSELKADYAWSGIMGFSRDALPWVGQIPGQRGLWICAGYTGHGMPNAMLCAKAVVDMLLESEHGGNLSELQKAMVDDGRLPQSYIVTAQRLQDAQRLPTVQFQEATDCMEFINGKWSVMTHAQAHF</sequence>
<dbReference type="PANTHER" id="PTHR13847">
    <property type="entry name" value="SARCOSINE DEHYDROGENASE-RELATED"/>
    <property type="match status" value="1"/>
</dbReference>
<dbReference type="SUPFAM" id="SSF51905">
    <property type="entry name" value="FAD/NAD(P)-binding domain"/>
    <property type="match status" value="1"/>
</dbReference>
<name>A0A0D1YVK9_9PEZI</name>
<dbReference type="OrthoDB" id="429143at2759"/>
<dbReference type="InParanoid" id="A0A0D1YVK9"/>
<proteinExistence type="predicted"/>
<keyword evidence="3" id="KW-1185">Reference proteome</keyword>
<dbReference type="PANTHER" id="PTHR13847:SF129">
    <property type="entry name" value="FAD DEPENDENT OXIDOREDUCTASE"/>
    <property type="match status" value="1"/>
</dbReference>
<dbReference type="Gene3D" id="3.50.50.60">
    <property type="entry name" value="FAD/NAD(P)-binding domain"/>
    <property type="match status" value="1"/>
</dbReference>
<accession>A0A0D1YVK9</accession>
<dbReference type="STRING" id="253628.A0A0D1YVK9"/>
<dbReference type="RefSeq" id="XP_016214611.1">
    <property type="nucleotide sequence ID" value="XM_016357819.1"/>
</dbReference>
<dbReference type="GeneID" id="27312444"/>
<dbReference type="AlphaFoldDB" id="A0A0D1YVK9"/>
<evidence type="ECO:0000313" key="3">
    <source>
        <dbReference type="Proteomes" id="UP000053259"/>
    </source>
</evidence>
<dbReference type="Pfam" id="PF01266">
    <property type="entry name" value="DAO"/>
    <property type="match status" value="1"/>
</dbReference>
<dbReference type="HOGENOM" id="CLU_022730_3_0_1"/>
<organism evidence="2 3">
    <name type="scientific">Verruconis gallopava</name>
    <dbReference type="NCBI Taxonomy" id="253628"/>
    <lineage>
        <taxon>Eukaryota</taxon>
        <taxon>Fungi</taxon>
        <taxon>Dikarya</taxon>
        <taxon>Ascomycota</taxon>
        <taxon>Pezizomycotina</taxon>
        <taxon>Dothideomycetes</taxon>
        <taxon>Pleosporomycetidae</taxon>
        <taxon>Venturiales</taxon>
        <taxon>Sympoventuriaceae</taxon>
        <taxon>Verruconis</taxon>
    </lineage>
</organism>
<gene>
    <name evidence="2" type="ORF">PV09_04471</name>
</gene>
<evidence type="ECO:0000259" key="1">
    <source>
        <dbReference type="Pfam" id="PF01266"/>
    </source>
</evidence>